<dbReference type="EMBL" id="GGFL01014901">
    <property type="protein sequence ID" value="MBW79079.1"/>
    <property type="molecule type" value="Transcribed_RNA"/>
</dbReference>
<accession>A0A2M4DNG5</accession>
<name>A0A2M4DNG5_ANODA</name>
<protein>
    <submittedName>
        <fullName evidence="2">Putative secreted protein</fullName>
    </submittedName>
</protein>
<evidence type="ECO:0000313" key="2">
    <source>
        <dbReference type="EMBL" id="MBW79079.1"/>
    </source>
</evidence>
<dbReference type="AlphaFoldDB" id="A0A2M4DNG5"/>
<proteinExistence type="predicted"/>
<keyword evidence="1" id="KW-0732">Signal</keyword>
<organism evidence="2">
    <name type="scientific">Anopheles darlingi</name>
    <name type="common">Mosquito</name>
    <dbReference type="NCBI Taxonomy" id="43151"/>
    <lineage>
        <taxon>Eukaryota</taxon>
        <taxon>Metazoa</taxon>
        <taxon>Ecdysozoa</taxon>
        <taxon>Arthropoda</taxon>
        <taxon>Hexapoda</taxon>
        <taxon>Insecta</taxon>
        <taxon>Pterygota</taxon>
        <taxon>Neoptera</taxon>
        <taxon>Endopterygota</taxon>
        <taxon>Diptera</taxon>
        <taxon>Nematocera</taxon>
        <taxon>Culicoidea</taxon>
        <taxon>Culicidae</taxon>
        <taxon>Anophelinae</taxon>
        <taxon>Anopheles</taxon>
    </lineage>
</organism>
<sequence length="112" mass="11459">MLVLMAVTVVVVCGDATGVVLRFSVPLLVLPSVEGEVAGECVSDFLFPGAPTTKISPTATPPLMVVVVGDLRGVKAVEATVCPATAVRLLAGVPGVSLLECFLSRLPSPWGE</sequence>
<evidence type="ECO:0000256" key="1">
    <source>
        <dbReference type="SAM" id="SignalP"/>
    </source>
</evidence>
<reference evidence="2" key="1">
    <citation type="submission" date="2018-01" db="EMBL/GenBank/DDBJ databases">
        <title>An insight into the sialome of Amazonian anophelines.</title>
        <authorList>
            <person name="Ribeiro J.M."/>
            <person name="Scarpassa V."/>
            <person name="Calvo E."/>
        </authorList>
    </citation>
    <scope>NUCLEOTIDE SEQUENCE</scope>
</reference>
<feature type="chain" id="PRO_5014831221" evidence="1">
    <location>
        <begin position="19"/>
        <end position="112"/>
    </location>
</feature>
<feature type="signal peptide" evidence="1">
    <location>
        <begin position="1"/>
        <end position="18"/>
    </location>
</feature>